<dbReference type="GeneID" id="11596307"/>
<dbReference type="Gene3D" id="3.40.50.10090">
    <property type="match status" value="1"/>
</dbReference>
<evidence type="ECO:0000259" key="1">
    <source>
        <dbReference type="Pfam" id="PF02602"/>
    </source>
</evidence>
<dbReference type="Pfam" id="PF02602">
    <property type="entry name" value="HEM4"/>
    <property type="match status" value="1"/>
</dbReference>
<dbReference type="AlphaFoldDB" id="G7VH47"/>
<dbReference type="PANTHER" id="PTHR40082:SF1">
    <property type="entry name" value="BLR5956 PROTEIN"/>
    <property type="match status" value="1"/>
</dbReference>
<dbReference type="OrthoDB" id="28740at2157"/>
<protein>
    <submittedName>
        <fullName evidence="2">Uroporphyrinogen-III synthase (HemD), conjectural</fullName>
    </submittedName>
</protein>
<dbReference type="EMBL" id="CP003098">
    <property type="protein sequence ID" value="AET33218.1"/>
    <property type="molecule type" value="Genomic_DNA"/>
</dbReference>
<feature type="domain" description="Tetrapyrrole biosynthesis uroporphyrinogen III synthase" evidence="1">
    <location>
        <begin position="21"/>
        <end position="205"/>
    </location>
</feature>
<keyword evidence="3" id="KW-1185">Reference proteome</keyword>
<dbReference type="GO" id="GO:0006780">
    <property type="term" value="P:uroporphyrinogen III biosynthetic process"/>
    <property type="evidence" value="ECO:0007669"/>
    <property type="project" value="InterPro"/>
</dbReference>
<dbReference type="GO" id="GO:0004852">
    <property type="term" value="F:uroporphyrinogen-III synthase activity"/>
    <property type="evidence" value="ECO:0007669"/>
    <property type="project" value="InterPro"/>
</dbReference>
<gene>
    <name evidence="2" type="ORF">P186_1811</name>
</gene>
<dbReference type="PANTHER" id="PTHR40082">
    <property type="entry name" value="BLR5956 PROTEIN"/>
    <property type="match status" value="1"/>
</dbReference>
<reference evidence="2 3" key="1">
    <citation type="journal article" date="2012" name="J. Bacteriol.">
        <title>Complete genome sequence of strain 1860, a crenarchaeon of the genus pyrobaculum able to grow with various electron acceptors.</title>
        <authorList>
            <person name="Mardanov A.V."/>
            <person name="Gumerov V.M."/>
            <person name="Slobodkina G.B."/>
            <person name="Beletsky A.V."/>
            <person name="Bonch-Osmolovskaya E.A."/>
            <person name="Ravin N.V."/>
            <person name="Skryabin K.G."/>
        </authorList>
    </citation>
    <scope>NUCLEOTIDE SEQUENCE [LARGE SCALE GENOMIC DNA]</scope>
    <source>
        <strain evidence="2 3">1860</strain>
    </source>
</reference>
<dbReference type="Proteomes" id="UP000005867">
    <property type="component" value="Chromosome"/>
</dbReference>
<dbReference type="STRING" id="1104324.P186_1811"/>
<dbReference type="SUPFAM" id="SSF69618">
    <property type="entry name" value="HemD-like"/>
    <property type="match status" value="1"/>
</dbReference>
<dbReference type="KEGG" id="pyr:P186_1811"/>
<dbReference type="InterPro" id="IPR039793">
    <property type="entry name" value="UROS/Hem4"/>
</dbReference>
<dbReference type="eggNOG" id="arCOG02049">
    <property type="taxonomic scope" value="Archaea"/>
</dbReference>
<sequence length="232" mass="24971">MRVVVTSPFAAEAFAKILRDVEVVPAPVLRLEPVDVDADAVRIAVAESDVVIFVSGRSAYRLRELGVVLNLAGKAVGTAEGRKGAVMIRNAFGVEPQLVANTSEELADLVVRCGVATLFHHGERAEALARRLHSTCARVHEFYTYRSEPDEEVLRSLTRGDVYVFFSATAAELVASRRPDVLKDAVAVAAGPAVAATLERYGVKPLSPPGGRIAEVALYVRSLLEELSHGLR</sequence>
<accession>G7VH47</accession>
<dbReference type="HOGENOM" id="CLU_1178162_0_0_2"/>
<evidence type="ECO:0000313" key="2">
    <source>
        <dbReference type="EMBL" id="AET33218.1"/>
    </source>
</evidence>
<proteinExistence type="predicted"/>
<dbReference type="RefSeq" id="WP_014289043.1">
    <property type="nucleotide sequence ID" value="NC_016645.1"/>
</dbReference>
<dbReference type="BioCyc" id="PSP1104324:GJSN-1774-MONOMER"/>
<dbReference type="InterPro" id="IPR036108">
    <property type="entry name" value="4pyrrol_syn_uPrphyn_synt_sf"/>
</dbReference>
<evidence type="ECO:0000313" key="3">
    <source>
        <dbReference type="Proteomes" id="UP000005867"/>
    </source>
</evidence>
<organism evidence="2 3">
    <name type="scientific">Pyrobaculum ferrireducens</name>
    <dbReference type="NCBI Taxonomy" id="1104324"/>
    <lineage>
        <taxon>Archaea</taxon>
        <taxon>Thermoproteota</taxon>
        <taxon>Thermoprotei</taxon>
        <taxon>Thermoproteales</taxon>
        <taxon>Thermoproteaceae</taxon>
        <taxon>Pyrobaculum</taxon>
    </lineage>
</organism>
<dbReference type="InterPro" id="IPR003754">
    <property type="entry name" value="4pyrrol_synth_uPrphyn_synth"/>
</dbReference>
<name>G7VH47_9CREN</name>